<keyword evidence="1" id="KW-0732">Signal</keyword>
<dbReference type="Proteomes" id="UP000179242">
    <property type="component" value="Unassembled WGS sequence"/>
</dbReference>
<gene>
    <name evidence="2" type="ORF">A2438_01115</name>
</gene>
<comment type="caution">
    <text evidence="2">The sequence shown here is derived from an EMBL/GenBank/DDBJ whole genome shotgun (WGS) entry which is preliminary data.</text>
</comment>
<reference evidence="2 3" key="1">
    <citation type="journal article" date="2016" name="Nat. Commun.">
        <title>Thousands of microbial genomes shed light on interconnected biogeochemical processes in an aquifer system.</title>
        <authorList>
            <person name="Anantharaman K."/>
            <person name="Brown C.T."/>
            <person name="Hug L.A."/>
            <person name="Sharon I."/>
            <person name="Castelle C.J."/>
            <person name="Probst A.J."/>
            <person name="Thomas B.C."/>
            <person name="Singh A."/>
            <person name="Wilkins M.J."/>
            <person name="Karaoz U."/>
            <person name="Brodie E.L."/>
            <person name="Williams K.H."/>
            <person name="Hubbard S.S."/>
            <person name="Banfield J.F."/>
        </authorList>
    </citation>
    <scope>NUCLEOTIDE SEQUENCE [LARGE SCALE GENOMIC DNA]</scope>
</reference>
<feature type="signal peptide" evidence="1">
    <location>
        <begin position="1"/>
        <end position="21"/>
    </location>
</feature>
<accession>A0A1F4U7M2</accession>
<proteinExistence type="predicted"/>
<evidence type="ECO:0000256" key="1">
    <source>
        <dbReference type="SAM" id="SignalP"/>
    </source>
</evidence>
<evidence type="ECO:0000313" key="3">
    <source>
        <dbReference type="Proteomes" id="UP000179242"/>
    </source>
</evidence>
<sequence length="115" mass="12404">MIKYYYLVLFFLLVSVSVSDAAIKSASAKEIRDPFQVDFAVKEKGTATDEVSVEQSGFSLQGIILSGKKSVALIDDSIVGVGDKVYGWKVVGIKKDRVGLAKDGTVKRLYLNPGG</sequence>
<evidence type="ECO:0000313" key="2">
    <source>
        <dbReference type="EMBL" id="OGC40877.1"/>
    </source>
</evidence>
<organism evidence="2 3">
    <name type="scientific">candidate division WOR-1 bacterium RIFOXYC2_FULL_46_14</name>
    <dbReference type="NCBI Taxonomy" id="1802587"/>
    <lineage>
        <taxon>Bacteria</taxon>
        <taxon>Bacillati</taxon>
        <taxon>Saganbacteria</taxon>
    </lineage>
</organism>
<feature type="chain" id="PRO_5009514794" evidence="1">
    <location>
        <begin position="22"/>
        <end position="115"/>
    </location>
</feature>
<dbReference type="AlphaFoldDB" id="A0A1F4U7M2"/>
<dbReference type="EMBL" id="MEUJ01000002">
    <property type="protein sequence ID" value="OGC40877.1"/>
    <property type="molecule type" value="Genomic_DNA"/>
</dbReference>
<name>A0A1F4U7M2_UNCSA</name>
<protein>
    <submittedName>
        <fullName evidence="2">Uncharacterized protein</fullName>
    </submittedName>
</protein>